<gene>
    <name evidence="3" type="ORF">BDA96_05G219400</name>
</gene>
<dbReference type="InterPro" id="IPR036291">
    <property type="entry name" value="NAD(P)-bd_dom_sf"/>
</dbReference>
<keyword evidence="2" id="KW-0560">Oxidoreductase</keyword>
<dbReference type="EMBL" id="CM027684">
    <property type="protein sequence ID" value="KAG0530815.1"/>
    <property type="molecule type" value="Genomic_DNA"/>
</dbReference>
<protein>
    <submittedName>
        <fullName evidence="3">Uncharacterized protein</fullName>
    </submittedName>
</protein>
<dbReference type="Gene3D" id="3.40.50.720">
    <property type="entry name" value="NAD(P)-binding Rossmann-like Domain"/>
    <property type="match status" value="1"/>
</dbReference>
<dbReference type="AlphaFoldDB" id="A0A921UH81"/>
<dbReference type="GO" id="GO:0016491">
    <property type="term" value="F:oxidoreductase activity"/>
    <property type="evidence" value="ECO:0007669"/>
    <property type="project" value="UniProtKB-KW"/>
</dbReference>
<comment type="caution">
    <text evidence="3">The sequence shown here is derived from an EMBL/GenBank/DDBJ whole genome shotgun (WGS) entry which is preliminary data.</text>
</comment>
<dbReference type="PANTHER" id="PTHR42898">
    <property type="entry name" value="TROPINONE REDUCTASE"/>
    <property type="match status" value="1"/>
</dbReference>
<name>A0A921UH81_SORBI</name>
<evidence type="ECO:0000313" key="4">
    <source>
        <dbReference type="Proteomes" id="UP000807115"/>
    </source>
</evidence>
<dbReference type="SUPFAM" id="SSF51735">
    <property type="entry name" value="NAD(P)-binding Rossmann-fold domains"/>
    <property type="match status" value="1"/>
</dbReference>
<keyword evidence="1" id="KW-0521">NADP</keyword>
<evidence type="ECO:0000313" key="3">
    <source>
        <dbReference type="EMBL" id="KAG0530815.1"/>
    </source>
</evidence>
<dbReference type="Proteomes" id="UP000807115">
    <property type="component" value="Chromosome 5"/>
</dbReference>
<evidence type="ECO:0000256" key="2">
    <source>
        <dbReference type="ARBA" id="ARBA00023002"/>
    </source>
</evidence>
<evidence type="ECO:0000256" key="1">
    <source>
        <dbReference type="ARBA" id="ARBA00022857"/>
    </source>
</evidence>
<organism evidence="3 4">
    <name type="scientific">Sorghum bicolor</name>
    <name type="common">Sorghum</name>
    <name type="synonym">Sorghum vulgare</name>
    <dbReference type="NCBI Taxonomy" id="4558"/>
    <lineage>
        <taxon>Eukaryota</taxon>
        <taxon>Viridiplantae</taxon>
        <taxon>Streptophyta</taxon>
        <taxon>Embryophyta</taxon>
        <taxon>Tracheophyta</taxon>
        <taxon>Spermatophyta</taxon>
        <taxon>Magnoliopsida</taxon>
        <taxon>Liliopsida</taxon>
        <taxon>Poales</taxon>
        <taxon>Poaceae</taxon>
        <taxon>PACMAD clade</taxon>
        <taxon>Panicoideae</taxon>
        <taxon>Andropogonodae</taxon>
        <taxon>Andropogoneae</taxon>
        <taxon>Sorghinae</taxon>
        <taxon>Sorghum</taxon>
    </lineage>
</organism>
<reference evidence="3" key="2">
    <citation type="submission" date="2020-10" db="EMBL/GenBank/DDBJ databases">
        <authorList>
            <person name="Cooper E.A."/>
            <person name="Brenton Z.W."/>
            <person name="Flinn B.S."/>
            <person name="Jenkins J."/>
            <person name="Shu S."/>
            <person name="Flowers D."/>
            <person name="Luo F."/>
            <person name="Wang Y."/>
            <person name="Xia P."/>
            <person name="Barry K."/>
            <person name="Daum C."/>
            <person name="Lipzen A."/>
            <person name="Yoshinaga Y."/>
            <person name="Schmutz J."/>
            <person name="Saski C."/>
            <person name="Vermerris W."/>
            <person name="Kresovich S."/>
        </authorList>
    </citation>
    <scope>NUCLEOTIDE SEQUENCE</scope>
</reference>
<sequence>MILCARTAMHSHQLAAASREREGQYERWSLAGVTELVTNGSKGIGHTIIEELAAFGARVHTCSCSAVDLEACWQWD</sequence>
<accession>A0A921UH81</accession>
<reference evidence="3" key="1">
    <citation type="journal article" date="2019" name="BMC Genomics">
        <title>A new reference genome for Sorghum bicolor reveals high levels of sequence similarity between sweet and grain genotypes: implications for the genetics of sugar metabolism.</title>
        <authorList>
            <person name="Cooper E.A."/>
            <person name="Brenton Z.W."/>
            <person name="Flinn B.S."/>
            <person name="Jenkins J."/>
            <person name="Shu S."/>
            <person name="Flowers D."/>
            <person name="Luo F."/>
            <person name="Wang Y."/>
            <person name="Xia P."/>
            <person name="Barry K."/>
            <person name="Daum C."/>
            <person name="Lipzen A."/>
            <person name="Yoshinaga Y."/>
            <person name="Schmutz J."/>
            <person name="Saski C."/>
            <person name="Vermerris W."/>
            <person name="Kresovich S."/>
        </authorList>
    </citation>
    <scope>NUCLEOTIDE SEQUENCE</scope>
</reference>
<dbReference type="InterPro" id="IPR045000">
    <property type="entry name" value="TR"/>
</dbReference>
<proteinExistence type="predicted"/>
<dbReference type="PANTHER" id="PTHR42898:SF25">
    <property type="entry name" value="TROPINONE REDUCTASE"/>
    <property type="match status" value="1"/>
</dbReference>